<keyword evidence="4" id="KW-0479">Metal-binding</keyword>
<evidence type="ECO:0000256" key="11">
    <source>
        <dbReference type="ARBA" id="ARBA00023204"/>
    </source>
</evidence>
<evidence type="ECO:0000256" key="6">
    <source>
        <dbReference type="ARBA" id="ARBA00022833"/>
    </source>
</evidence>
<evidence type="ECO:0000256" key="10">
    <source>
        <dbReference type="ARBA" id="ARBA00023163"/>
    </source>
</evidence>
<comment type="cofactor">
    <cofactor evidence="1">
        <name>Zn(2+)</name>
        <dbReference type="ChEBI" id="CHEBI:29105"/>
    </cofactor>
</comment>
<keyword evidence="7" id="KW-0805">Transcription regulation</keyword>
<gene>
    <name evidence="14" type="ORF">D7M11_24025</name>
</gene>
<keyword evidence="15" id="KW-1185">Reference proteome</keyword>
<dbReference type="Gene3D" id="1.10.10.60">
    <property type="entry name" value="Homeodomain-like"/>
    <property type="match status" value="2"/>
</dbReference>
<dbReference type="GO" id="GO:0008168">
    <property type="term" value="F:methyltransferase activity"/>
    <property type="evidence" value="ECO:0007669"/>
    <property type="project" value="UniProtKB-KW"/>
</dbReference>
<evidence type="ECO:0000256" key="7">
    <source>
        <dbReference type="ARBA" id="ARBA00023015"/>
    </source>
</evidence>
<dbReference type="OrthoDB" id="9802228at2"/>
<dbReference type="PROSITE" id="PS00041">
    <property type="entry name" value="HTH_ARAC_FAMILY_1"/>
    <property type="match status" value="1"/>
</dbReference>
<dbReference type="PROSITE" id="PS01124">
    <property type="entry name" value="HTH_ARAC_FAMILY_2"/>
    <property type="match status" value="1"/>
</dbReference>
<evidence type="ECO:0000256" key="3">
    <source>
        <dbReference type="ARBA" id="ARBA00022679"/>
    </source>
</evidence>
<accession>A0A3B0BVK8</accession>
<evidence type="ECO:0000256" key="12">
    <source>
        <dbReference type="SAM" id="MobiDB-lite"/>
    </source>
</evidence>
<dbReference type="GO" id="GO:0006281">
    <property type="term" value="P:DNA repair"/>
    <property type="evidence" value="ECO:0007669"/>
    <property type="project" value="UniProtKB-KW"/>
</dbReference>
<evidence type="ECO:0000256" key="4">
    <source>
        <dbReference type="ARBA" id="ARBA00022723"/>
    </source>
</evidence>
<evidence type="ECO:0000256" key="5">
    <source>
        <dbReference type="ARBA" id="ARBA00022763"/>
    </source>
</evidence>
<evidence type="ECO:0000313" key="15">
    <source>
        <dbReference type="Proteomes" id="UP000282311"/>
    </source>
</evidence>
<dbReference type="Pfam" id="PF12833">
    <property type="entry name" value="HTH_18"/>
    <property type="match status" value="1"/>
</dbReference>
<evidence type="ECO:0000256" key="9">
    <source>
        <dbReference type="ARBA" id="ARBA00023159"/>
    </source>
</evidence>
<keyword evidence="9" id="KW-0010">Activator</keyword>
<dbReference type="EMBL" id="RBAH01000020">
    <property type="protein sequence ID" value="RKN77092.1"/>
    <property type="molecule type" value="Genomic_DNA"/>
</dbReference>
<keyword evidence="11" id="KW-0234">DNA repair</keyword>
<dbReference type="PANTHER" id="PTHR43280">
    <property type="entry name" value="ARAC-FAMILY TRANSCRIPTIONAL REGULATOR"/>
    <property type="match status" value="1"/>
</dbReference>
<dbReference type="GO" id="GO:0043565">
    <property type="term" value="F:sequence-specific DNA binding"/>
    <property type="evidence" value="ECO:0007669"/>
    <property type="project" value="InterPro"/>
</dbReference>
<evidence type="ECO:0000256" key="1">
    <source>
        <dbReference type="ARBA" id="ARBA00001947"/>
    </source>
</evidence>
<keyword evidence="2" id="KW-0489">Methyltransferase</keyword>
<sequence length="253" mass="28446">MKPREGQGREGTAADRRPVGNGNGRNDVGRWKVERSGRADVTVLANPERGFTERKDEEAAPIPEELWEAIVRCDASYDDRFIYAVRTTGIFCKPSCKSREPNRANVRIFSNARQALDAEFRPCKRCKPTGERLPDQEWVAQIKLCIEANYAETLTLHVLADMCHGSPYHLHRTFKRITGQTPVEYVQRTRVAKAAELLLRTNRTVADIALAVGVPNPAYFTTLFRTVTGQTPGDYRKANNETIEEVLPSGSEI</sequence>
<dbReference type="Gene3D" id="3.40.10.10">
    <property type="entry name" value="DNA Methylphosphotriester Repair Domain"/>
    <property type="match status" value="1"/>
</dbReference>
<proteinExistence type="predicted"/>
<comment type="caution">
    <text evidence="14">The sequence shown here is derived from an EMBL/GenBank/DDBJ whole genome shotgun (WGS) entry which is preliminary data.</text>
</comment>
<dbReference type="SMART" id="SM00342">
    <property type="entry name" value="HTH_ARAC"/>
    <property type="match status" value="1"/>
</dbReference>
<keyword evidence="3" id="KW-0808">Transferase</keyword>
<feature type="compositionally biased region" description="Basic and acidic residues" evidence="12">
    <location>
        <begin position="27"/>
        <end position="36"/>
    </location>
</feature>
<dbReference type="InterPro" id="IPR035451">
    <property type="entry name" value="Ada-like_dom_sf"/>
</dbReference>
<dbReference type="SUPFAM" id="SSF46689">
    <property type="entry name" value="Homeodomain-like"/>
    <property type="match status" value="2"/>
</dbReference>
<dbReference type="InterPro" id="IPR018060">
    <property type="entry name" value="HTH_AraC"/>
</dbReference>
<keyword evidence="10" id="KW-0804">Transcription</keyword>
<evidence type="ECO:0000313" key="14">
    <source>
        <dbReference type="EMBL" id="RKN77092.1"/>
    </source>
</evidence>
<dbReference type="Proteomes" id="UP000282311">
    <property type="component" value="Unassembled WGS sequence"/>
</dbReference>
<reference evidence="14 15" key="1">
    <citation type="journal article" date="2007" name="Int. J. Syst. Evol. Microbiol.">
        <title>Paenibacillus ginsengarvi sp. nov., isolated from soil from ginseng cultivation.</title>
        <authorList>
            <person name="Yoon M.H."/>
            <person name="Ten L.N."/>
            <person name="Im W.T."/>
        </authorList>
    </citation>
    <scope>NUCLEOTIDE SEQUENCE [LARGE SCALE GENOMIC DNA]</scope>
    <source>
        <strain evidence="14 15">KCTC 13059</strain>
    </source>
</reference>
<dbReference type="SUPFAM" id="SSF57884">
    <property type="entry name" value="Ada DNA repair protein, N-terminal domain (N-Ada 10)"/>
    <property type="match status" value="1"/>
</dbReference>
<keyword evidence="6" id="KW-0862">Zinc</keyword>
<evidence type="ECO:0000256" key="2">
    <source>
        <dbReference type="ARBA" id="ARBA00022603"/>
    </source>
</evidence>
<organism evidence="14 15">
    <name type="scientific">Paenibacillus ginsengarvi</name>
    <dbReference type="NCBI Taxonomy" id="400777"/>
    <lineage>
        <taxon>Bacteria</taxon>
        <taxon>Bacillati</taxon>
        <taxon>Bacillota</taxon>
        <taxon>Bacilli</taxon>
        <taxon>Bacillales</taxon>
        <taxon>Paenibacillaceae</taxon>
        <taxon>Paenibacillus</taxon>
    </lineage>
</organism>
<dbReference type="GO" id="GO:0008270">
    <property type="term" value="F:zinc ion binding"/>
    <property type="evidence" value="ECO:0007669"/>
    <property type="project" value="InterPro"/>
</dbReference>
<evidence type="ECO:0000256" key="8">
    <source>
        <dbReference type="ARBA" id="ARBA00023125"/>
    </source>
</evidence>
<feature type="compositionally biased region" description="Basic and acidic residues" evidence="12">
    <location>
        <begin position="1"/>
        <end position="18"/>
    </location>
</feature>
<dbReference type="PANTHER" id="PTHR43280:SF28">
    <property type="entry name" value="HTH-TYPE TRANSCRIPTIONAL ACTIVATOR RHAS"/>
    <property type="match status" value="1"/>
</dbReference>
<feature type="domain" description="HTH araC/xylS-type" evidence="13">
    <location>
        <begin position="140"/>
        <end position="238"/>
    </location>
</feature>
<name>A0A3B0BVK8_9BACL</name>
<dbReference type="InterPro" id="IPR004026">
    <property type="entry name" value="Ada_DNA_repair_Zn-bd"/>
</dbReference>
<dbReference type="GO" id="GO:0032259">
    <property type="term" value="P:methylation"/>
    <property type="evidence" value="ECO:0007669"/>
    <property type="project" value="UniProtKB-KW"/>
</dbReference>
<dbReference type="GO" id="GO:0003700">
    <property type="term" value="F:DNA-binding transcription factor activity"/>
    <property type="evidence" value="ECO:0007669"/>
    <property type="project" value="InterPro"/>
</dbReference>
<dbReference type="InterPro" id="IPR018062">
    <property type="entry name" value="HTH_AraC-typ_CS"/>
</dbReference>
<protein>
    <submittedName>
        <fullName evidence="14">Helix-turn-helix domain-containing protein</fullName>
    </submittedName>
</protein>
<evidence type="ECO:0000259" key="13">
    <source>
        <dbReference type="PROSITE" id="PS01124"/>
    </source>
</evidence>
<keyword evidence="8" id="KW-0238">DNA-binding</keyword>
<dbReference type="InterPro" id="IPR009057">
    <property type="entry name" value="Homeodomain-like_sf"/>
</dbReference>
<feature type="region of interest" description="Disordered" evidence="12">
    <location>
        <begin position="1"/>
        <end position="36"/>
    </location>
</feature>
<dbReference type="AlphaFoldDB" id="A0A3B0BVK8"/>
<dbReference type="Pfam" id="PF02805">
    <property type="entry name" value="Ada_Zn_binding"/>
    <property type="match status" value="1"/>
</dbReference>
<keyword evidence="5" id="KW-0227">DNA damage</keyword>